<reference evidence="10" key="1">
    <citation type="journal article" date="2019" name="Int. J. Syst. Evol. Microbiol.">
        <title>The Global Catalogue of Microorganisms (GCM) 10K type strain sequencing project: providing services to taxonomists for standard genome sequencing and annotation.</title>
        <authorList>
            <consortium name="The Broad Institute Genomics Platform"/>
            <consortium name="The Broad Institute Genome Sequencing Center for Infectious Disease"/>
            <person name="Wu L."/>
            <person name="Ma J."/>
        </authorList>
    </citation>
    <scope>NUCLEOTIDE SEQUENCE [LARGE SCALE GENOMIC DNA]</scope>
    <source>
        <strain evidence="10">JCM 15572</strain>
    </source>
</reference>
<dbReference type="Proteomes" id="UP001501705">
    <property type="component" value="Unassembled WGS sequence"/>
</dbReference>
<proteinExistence type="predicted"/>
<dbReference type="Pfam" id="PF01996">
    <property type="entry name" value="F420_ligase"/>
    <property type="match status" value="1"/>
</dbReference>
<evidence type="ECO:0000313" key="10">
    <source>
        <dbReference type="Proteomes" id="UP001501705"/>
    </source>
</evidence>
<evidence type="ECO:0000256" key="5">
    <source>
        <dbReference type="ARBA" id="ARBA00022958"/>
    </source>
</evidence>
<keyword evidence="6" id="KW-0342">GTP-binding</keyword>
<dbReference type="EMBL" id="BAAAPH010000011">
    <property type="protein sequence ID" value="GAA1577918.1"/>
    <property type="molecule type" value="Genomic_DNA"/>
</dbReference>
<evidence type="ECO:0000256" key="2">
    <source>
        <dbReference type="ARBA" id="ARBA00022723"/>
    </source>
</evidence>
<dbReference type="Gene3D" id="3.30.1330.100">
    <property type="entry name" value="CofE-like"/>
    <property type="match status" value="2"/>
</dbReference>
<evidence type="ECO:0000259" key="8">
    <source>
        <dbReference type="Pfam" id="PF01996"/>
    </source>
</evidence>
<organism evidence="9 10">
    <name type="scientific">Kribbella hippodromi</name>
    <dbReference type="NCBI Taxonomy" id="434347"/>
    <lineage>
        <taxon>Bacteria</taxon>
        <taxon>Bacillati</taxon>
        <taxon>Actinomycetota</taxon>
        <taxon>Actinomycetes</taxon>
        <taxon>Propionibacteriales</taxon>
        <taxon>Kribbellaceae</taxon>
        <taxon>Kribbella</taxon>
    </lineage>
</organism>
<protein>
    <recommendedName>
        <fullName evidence="8">Coenzyme F420:L-glutamate ligase-like domain-containing protein</fullName>
    </recommendedName>
</protein>
<dbReference type="NCBIfam" id="NF009810">
    <property type="entry name" value="PRK13294.1"/>
    <property type="match status" value="1"/>
</dbReference>
<keyword evidence="4" id="KW-0460">Magnesium</keyword>
<feature type="domain" description="Coenzyme F420:L-glutamate ligase-like" evidence="8">
    <location>
        <begin position="13"/>
        <end position="202"/>
    </location>
</feature>
<dbReference type="InterPro" id="IPR002847">
    <property type="entry name" value="F420-0_gamma-glut_ligase-dom"/>
</dbReference>
<dbReference type="SUPFAM" id="SSF144010">
    <property type="entry name" value="CofE-like"/>
    <property type="match status" value="1"/>
</dbReference>
<comment type="caution">
    <text evidence="9">The sequence shown here is derived from an EMBL/GenBank/DDBJ whole genome shotgun (WGS) entry which is preliminary data.</text>
</comment>
<name>A0ABP4PGS4_9ACTN</name>
<dbReference type="InterPro" id="IPR008225">
    <property type="entry name" value="F420-0_g-glutamyl_ligase"/>
</dbReference>
<dbReference type="RefSeq" id="WP_344234915.1">
    <property type="nucleotide sequence ID" value="NZ_BAAAPH010000011.1"/>
</dbReference>
<accession>A0ABP4PGS4</accession>
<sequence>MRKHLEIFPVTGLPEVEAGQDLAALIADGTDLRDGDVVSVTSKIVSKAEGRLTYGTRREAVDSELVRVVAQRGDTRIVQTRHGLVMAAAGTDTSNTAPGTVLLLPVDPDASARQLREALKARYDVNVGIVITDTLGRPWRNGQTDLAIGAAGVRVVEDLRGTTDSHGNVLAVTEPALADEIASASELVKGKADGVPVAVLRGLDDAVLAVGEHGPGARALVRDAEHDMFSLGTREAARAAVLDRKAPEGPREVDAALWSGLLSSGLLDDVEGVRLSLVDNGVSVFGDEPVTVGVVAEKLAVLLHAEGYGVTIRTGPGSEATVTFGSRSAR</sequence>
<evidence type="ECO:0000256" key="1">
    <source>
        <dbReference type="ARBA" id="ARBA00022598"/>
    </source>
</evidence>
<keyword evidence="1" id="KW-0436">Ligase</keyword>
<keyword evidence="5" id="KW-0630">Potassium</keyword>
<evidence type="ECO:0000256" key="4">
    <source>
        <dbReference type="ARBA" id="ARBA00022842"/>
    </source>
</evidence>
<evidence type="ECO:0000313" key="9">
    <source>
        <dbReference type="EMBL" id="GAA1577918.1"/>
    </source>
</evidence>
<evidence type="ECO:0000256" key="7">
    <source>
        <dbReference type="ARBA" id="ARBA00023211"/>
    </source>
</evidence>
<dbReference type="PANTHER" id="PTHR47917:SF1">
    <property type="entry name" value="COENZYME F420:L-GLUTAMATE LIGASE"/>
    <property type="match status" value="1"/>
</dbReference>
<keyword evidence="3" id="KW-0547">Nucleotide-binding</keyword>
<gene>
    <name evidence="9" type="ORF">GCM10009804_38130</name>
</gene>
<keyword evidence="10" id="KW-1185">Reference proteome</keyword>
<evidence type="ECO:0000256" key="3">
    <source>
        <dbReference type="ARBA" id="ARBA00022741"/>
    </source>
</evidence>
<evidence type="ECO:0000256" key="6">
    <source>
        <dbReference type="ARBA" id="ARBA00023134"/>
    </source>
</evidence>
<dbReference type="PANTHER" id="PTHR47917">
    <property type="match status" value="1"/>
</dbReference>
<dbReference type="NCBIfam" id="TIGR01916">
    <property type="entry name" value="F420_cofE"/>
    <property type="match status" value="1"/>
</dbReference>
<keyword evidence="7" id="KW-0464">Manganese</keyword>
<keyword evidence="2" id="KW-0479">Metal-binding</keyword>